<dbReference type="AlphaFoldDB" id="A0A6L5Z6W7"/>
<keyword evidence="3" id="KW-1185">Reference proteome</keyword>
<gene>
    <name evidence="2" type="ORF">GE300_22445</name>
</gene>
<evidence type="ECO:0000313" key="2">
    <source>
        <dbReference type="EMBL" id="MSU92293.1"/>
    </source>
</evidence>
<feature type="chain" id="PRO_5026749747" description="Peptidylprolyl isomerase" evidence="1">
    <location>
        <begin position="21"/>
        <end position="68"/>
    </location>
</feature>
<dbReference type="EMBL" id="WIND01000074">
    <property type="protein sequence ID" value="MSU92293.1"/>
    <property type="molecule type" value="Genomic_DNA"/>
</dbReference>
<accession>A0A6L5Z6W7</accession>
<sequence length="68" mass="6964">MKTFVLAALAAAALAAPVAAQSALDAQVAQYVSNPQALSIAQKATVKGLIEGDLSRSELQNRIDAVVN</sequence>
<evidence type="ECO:0000256" key="1">
    <source>
        <dbReference type="SAM" id="SignalP"/>
    </source>
</evidence>
<evidence type="ECO:0008006" key="4">
    <source>
        <dbReference type="Google" id="ProtNLM"/>
    </source>
</evidence>
<keyword evidence="1" id="KW-0732">Signal</keyword>
<organism evidence="2 3">
    <name type="scientific">Halovulum marinum</name>
    <dbReference type="NCBI Taxonomy" id="2662447"/>
    <lineage>
        <taxon>Bacteria</taxon>
        <taxon>Pseudomonadati</taxon>
        <taxon>Pseudomonadota</taxon>
        <taxon>Alphaproteobacteria</taxon>
        <taxon>Rhodobacterales</taxon>
        <taxon>Paracoccaceae</taxon>
        <taxon>Halovulum</taxon>
    </lineage>
</organism>
<evidence type="ECO:0000313" key="3">
    <source>
        <dbReference type="Proteomes" id="UP000474957"/>
    </source>
</evidence>
<feature type="signal peptide" evidence="1">
    <location>
        <begin position="1"/>
        <end position="20"/>
    </location>
</feature>
<protein>
    <recommendedName>
        <fullName evidence="4">Peptidylprolyl isomerase</fullName>
    </recommendedName>
</protein>
<reference evidence="2 3" key="1">
    <citation type="submission" date="2019-10" db="EMBL/GenBank/DDBJ databases">
        <title>Cognatihalovulum marinum gen. nov. sp. nov., a new member of the family Rhodobacteraceae isolated from deep seawater of the Northwest Indian Ocean.</title>
        <authorList>
            <person name="Ruan C."/>
            <person name="Wang J."/>
            <person name="Zheng X."/>
            <person name="Song L."/>
            <person name="Zhu Y."/>
            <person name="Huang Y."/>
            <person name="Lu Z."/>
            <person name="Du W."/>
            <person name="Huang L."/>
            <person name="Dai X."/>
        </authorList>
    </citation>
    <scope>NUCLEOTIDE SEQUENCE [LARGE SCALE GENOMIC DNA]</scope>
    <source>
        <strain evidence="2 3">2CG4</strain>
    </source>
</reference>
<dbReference type="RefSeq" id="WP_154449793.1">
    <property type="nucleotide sequence ID" value="NZ_WIND01000074.1"/>
</dbReference>
<proteinExistence type="predicted"/>
<name>A0A6L5Z6W7_9RHOB</name>
<dbReference type="Proteomes" id="UP000474957">
    <property type="component" value="Unassembled WGS sequence"/>
</dbReference>
<comment type="caution">
    <text evidence="2">The sequence shown here is derived from an EMBL/GenBank/DDBJ whole genome shotgun (WGS) entry which is preliminary data.</text>
</comment>